<keyword evidence="7" id="KW-0378">Hydrolase</keyword>
<dbReference type="NCBIfam" id="TIGR00614">
    <property type="entry name" value="recQ_fam"/>
    <property type="match status" value="1"/>
</dbReference>
<dbReference type="GO" id="GO:0004386">
    <property type="term" value="F:helicase activity"/>
    <property type="evidence" value="ECO:0007669"/>
    <property type="project" value="UniProtKB-KW"/>
</dbReference>
<dbReference type="PANTHER" id="PTHR13710">
    <property type="entry name" value="DNA HELICASE RECQ FAMILY MEMBER"/>
    <property type="match status" value="1"/>
</dbReference>
<keyword evidence="6" id="KW-0227">DNA damage</keyword>
<dbReference type="EC" id="5.6.2.4" evidence="16"/>
<reference evidence="20 21" key="1">
    <citation type="submission" date="2024-09" db="EMBL/GenBank/DDBJ databases">
        <authorList>
            <person name="Sun Q."/>
            <person name="Mori K."/>
        </authorList>
    </citation>
    <scope>NUCLEOTIDE SEQUENCE [LARGE SCALE GENOMIC DNA]</scope>
    <source>
        <strain evidence="20 21">KCTC 52403</strain>
    </source>
</reference>
<keyword evidence="13" id="KW-0234">DNA repair</keyword>
<dbReference type="InterPro" id="IPR010997">
    <property type="entry name" value="HRDC-like_sf"/>
</dbReference>
<dbReference type="InterPro" id="IPR032284">
    <property type="entry name" value="RecQ_Zn-bd"/>
</dbReference>
<keyword evidence="21" id="KW-1185">Reference proteome</keyword>
<dbReference type="SMART" id="SM00487">
    <property type="entry name" value="DEXDc"/>
    <property type="match status" value="1"/>
</dbReference>
<comment type="cofactor">
    <cofactor evidence="2">
        <name>Zn(2+)</name>
        <dbReference type="ChEBI" id="CHEBI:29105"/>
    </cofactor>
</comment>
<feature type="domain" description="HRDC" evidence="17">
    <location>
        <begin position="534"/>
        <end position="607"/>
    </location>
</feature>
<proteinExistence type="inferred from homology"/>
<keyword evidence="9" id="KW-0862">Zinc</keyword>
<evidence type="ECO:0000256" key="11">
    <source>
        <dbReference type="ARBA" id="ARBA00023125"/>
    </source>
</evidence>
<dbReference type="PROSITE" id="PS51192">
    <property type="entry name" value="HELICASE_ATP_BIND_1"/>
    <property type="match status" value="1"/>
</dbReference>
<keyword evidence="4" id="KW-0479">Metal-binding</keyword>
<keyword evidence="12" id="KW-0233">DNA recombination</keyword>
<gene>
    <name evidence="20" type="primary">recQ</name>
    <name evidence="20" type="ORF">ACFFFU_00790</name>
</gene>
<feature type="domain" description="Helicase ATP-binding" evidence="18">
    <location>
        <begin position="26"/>
        <end position="194"/>
    </location>
</feature>
<evidence type="ECO:0000256" key="2">
    <source>
        <dbReference type="ARBA" id="ARBA00001947"/>
    </source>
</evidence>
<name>A0ABV6SSB8_9GAMM</name>
<dbReference type="CDD" id="cd18794">
    <property type="entry name" value="SF2_C_RecQ"/>
    <property type="match status" value="1"/>
</dbReference>
<dbReference type="PROSITE" id="PS50967">
    <property type="entry name" value="HRDC"/>
    <property type="match status" value="1"/>
</dbReference>
<feature type="domain" description="Helicase C-terminal" evidence="19">
    <location>
        <begin position="215"/>
        <end position="362"/>
    </location>
</feature>
<dbReference type="InterPro" id="IPR027417">
    <property type="entry name" value="P-loop_NTPase"/>
</dbReference>
<dbReference type="PROSITE" id="PS51194">
    <property type="entry name" value="HELICASE_CTER"/>
    <property type="match status" value="1"/>
</dbReference>
<evidence type="ECO:0000259" key="19">
    <source>
        <dbReference type="PROSITE" id="PS51194"/>
    </source>
</evidence>
<dbReference type="InterPro" id="IPR044876">
    <property type="entry name" value="HRDC_dom_sf"/>
</dbReference>
<evidence type="ECO:0000256" key="7">
    <source>
        <dbReference type="ARBA" id="ARBA00022801"/>
    </source>
</evidence>
<dbReference type="Pfam" id="PF09382">
    <property type="entry name" value="RQC"/>
    <property type="match status" value="1"/>
</dbReference>
<comment type="cofactor">
    <cofactor evidence="1">
        <name>Mg(2+)</name>
        <dbReference type="ChEBI" id="CHEBI:18420"/>
    </cofactor>
</comment>
<keyword evidence="14" id="KW-0413">Isomerase</keyword>
<sequence>MSETAHDILREVFGHEAFRGEQAAIIEHVAAGGDALVLMPTGGGKSLCYQVPALLREGCAIVISPLIALMQDQVEALRQLGVRAAFLNSTLEGAEAAAVERQLREGTLDLLYVAPERLLTPRFMSLLDASRIALFAIDEAHCVSQWGHDFRREYRELTVLHERWPGVPRIALTATADPPTQREIAERLQLEGARRFASSFDRPNIRYTVVNKDSGQRQLLDFLAGHRGEAGIVYCLSRNKVEKTAALLVEAGIDALPYHAGLDASVRAANQRRFLLEDGVVVVATIAFGMGIDKPDVRFVAHMDLPKSIEGYYQETGRAGRDGDPAEAWMCHGLGDVVLLRQMIDQSEAGDDRKRLEHRKLDALVGYCETTRCRRQVLLANFGEDYAGNGAGQPCGNCDNCLSPPETWDATVAAQKALSCVYRTGQRFGAAHLIDVLRGSESERIRQFGHDGISTYGIGAELDSRAWRGVFRQLVAAGLLEVDSEGYGGLRLTADSRDVLQGRREVLLRKEAPRPRGRGKERSRDARAVAVDLPARAQPLFDALRELRTRLAREQGVPPYVIFHDSTLREIAALRPASSDELAGVPGIGAGKLERYGELVLDTVRAA</sequence>
<keyword evidence="5" id="KW-0547">Nucleotide-binding</keyword>
<dbReference type="SUPFAM" id="SSF52540">
    <property type="entry name" value="P-loop containing nucleoside triphosphate hydrolases"/>
    <property type="match status" value="2"/>
</dbReference>
<evidence type="ECO:0000256" key="6">
    <source>
        <dbReference type="ARBA" id="ARBA00022763"/>
    </source>
</evidence>
<dbReference type="Pfam" id="PF00270">
    <property type="entry name" value="DEAD"/>
    <property type="match status" value="1"/>
</dbReference>
<dbReference type="PANTHER" id="PTHR13710:SF105">
    <property type="entry name" value="ATP-DEPENDENT DNA HELICASE Q1"/>
    <property type="match status" value="1"/>
</dbReference>
<dbReference type="Gene3D" id="1.10.10.10">
    <property type="entry name" value="Winged helix-like DNA-binding domain superfamily/Winged helix DNA-binding domain"/>
    <property type="match status" value="1"/>
</dbReference>
<evidence type="ECO:0000259" key="18">
    <source>
        <dbReference type="PROSITE" id="PS51192"/>
    </source>
</evidence>
<dbReference type="InterPro" id="IPR014001">
    <property type="entry name" value="Helicase_ATP-bd"/>
</dbReference>
<dbReference type="SMART" id="SM00956">
    <property type="entry name" value="RQC"/>
    <property type="match status" value="1"/>
</dbReference>
<dbReference type="InterPro" id="IPR018982">
    <property type="entry name" value="RQC_domain"/>
</dbReference>
<evidence type="ECO:0000256" key="3">
    <source>
        <dbReference type="ARBA" id="ARBA00005446"/>
    </source>
</evidence>
<evidence type="ECO:0000256" key="14">
    <source>
        <dbReference type="ARBA" id="ARBA00023235"/>
    </source>
</evidence>
<evidence type="ECO:0000256" key="10">
    <source>
        <dbReference type="ARBA" id="ARBA00022840"/>
    </source>
</evidence>
<keyword evidence="8 20" id="KW-0347">Helicase</keyword>
<dbReference type="Pfam" id="PF00570">
    <property type="entry name" value="HRDC"/>
    <property type="match status" value="1"/>
</dbReference>
<evidence type="ECO:0000256" key="4">
    <source>
        <dbReference type="ARBA" id="ARBA00022723"/>
    </source>
</evidence>
<evidence type="ECO:0000259" key="17">
    <source>
        <dbReference type="PROSITE" id="PS50967"/>
    </source>
</evidence>
<comment type="catalytic activity">
    <reaction evidence="15">
        <text>Couples ATP hydrolysis with the unwinding of duplex DNA by translocating in the 3'-5' direction.</text>
        <dbReference type="EC" id="5.6.2.4"/>
    </reaction>
</comment>
<dbReference type="InterPro" id="IPR001650">
    <property type="entry name" value="Helicase_C-like"/>
</dbReference>
<evidence type="ECO:0000256" key="5">
    <source>
        <dbReference type="ARBA" id="ARBA00022741"/>
    </source>
</evidence>
<dbReference type="RefSeq" id="WP_189498738.1">
    <property type="nucleotide sequence ID" value="NZ_BMZT01000011.1"/>
</dbReference>
<dbReference type="Gene3D" id="1.10.150.80">
    <property type="entry name" value="HRDC domain"/>
    <property type="match status" value="1"/>
</dbReference>
<evidence type="ECO:0000256" key="9">
    <source>
        <dbReference type="ARBA" id="ARBA00022833"/>
    </source>
</evidence>
<dbReference type="Gene3D" id="3.40.50.300">
    <property type="entry name" value="P-loop containing nucleotide triphosphate hydrolases"/>
    <property type="match status" value="2"/>
</dbReference>
<evidence type="ECO:0000256" key="16">
    <source>
        <dbReference type="NCBIfam" id="TIGR01389"/>
    </source>
</evidence>
<evidence type="ECO:0000313" key="21">
    <source>
        <dbReference type="Proteomes" id="UP001589898"/>
    </source>
</evidence>
<dbReference type="InterPro" id="IPR036388">
    <property type="entry name" value="WH-like_DNA-bd_sf"/>
</dbReference>
<evidence type="ECO:0000256" key="8">
    <source>
        <dbReference type="ARBA" id="ARBA00022806"/>
    </source>
</evidence>
<dbReference type="EMBL" id="JBHLTF010000003">
    <property type="protein sequence ID" value="MFC0716309.1"/>
    <property type="molecule type" value="Genomic_DNA"/>
</dbReference>
<dbReference type="Pfam" id="PF16124">
    <property type="entry name" value="RecQ_Zn_bind"/>
    <property type="match status" value="1"/>
</dbReference>
<dbReference type="Proteomes" id="UP001589898">
    <property type="component" value="Unassembled WGS sequence"/>
</dbReference>
<organism evidence="20 21">
    <name type="scientific">Luteimonas padinae</name>
    <dbReference type="NCBI Taxonomy" id="1714359"/>
    <lineage>
        <taxon>Bacteria</taxon>
        <taxon>Pseudomonadati</taxon>
        <taxon>Pseudomonadota</taxon>
        <taxon>Gammaproteobacteria</taxon>
        <taxon>Lysobacterales</taxon>
        <taxon>Lysobacteraceae</taxon>
        <taxon>Luteimonas</taxon>
    </lineage>
</organism>
<evidence type="ECO:0000313" key="20">
    <source>
        <dbReference type="EMBL" id="MFC0716309.1"/>
    </source>
</evidence>
<comment type="caution">
    <text evidence="20">The sequence shown here is derived from an EMBL/GenBank/DDBJ whole genome shotgun (WGS) entry which is preliminary data.</text>
</comment>
<dbReference type="InterPro" id="IPR011545">
    <property type="entry name" value="DEAD/DEAH_box_helicase_dom"/>
</dbReference>
<dbReference type="SUPFAM" id="SSF47819">
    <property type="entry name" value="HRDC-like"/>
    <property type="match status" value="1"/>
</dbReference>
<dbReference type="SMART" id="SM00490">
    <property type="entry name" value="HELICc"/>
    <property type="match status" value="1"/>
</dbReference>
<accession>A0ABV6SSB8</accession>
<dbReference type="InterPro" id="IPR002121">
    <property type="entry name" value="HRDC_dom"/>
</dbReference>
<keyword evidence="11" id="KW-0238">DNA-binding</keyword>
<comment type="similarity">
    <text evidence="3">Belongs to the helicase family. RecQ subfamily.</text>
</comment>
<dbReference type="Pfam" id="PF00271">
    <property type="entry name" value="Helicase_C"/>
    <property type="match status" value="1"/>
</dbReference>
<protein>
    <recommendedName>
        <fullName evidence="16">DNA helicase RecQ</fullName>
        <ecNumber evidence="16">5.6.2.4</ecNumber>
    </recommendedName>
</protein>
<dbReference type="InterPro" id="IPR004589">
    <property type="entry name" value="DNA_helicase_ATP-dep_RecQ"/>
</dbReference>
<evidence type="ECO:0000256" key="15">
    <source>
        <dbReference type="ARBA" id="ARBA00034617"/>
    </source>
</evidence>
<dbReference type="CDD" id="cd17920">
    <property type="entry name" value="DEXHc_RecQ"/>
    <property type="match status" value="1"/>
</dbReference>
<dbReference type="InterPro" id="IPR006293">
    <property type="entry name" value="DNA_helicase_ATP-dep_RecQ_bac"/>
</dbReference>
<evidence type="ECO:0000256" key="12">
    <source>
        <dbReference type="ARBA" id="ARBA00023172"/>
    </source>
</evidence>
<evidence type="ECO:0000256" key="1">
    <source>
        <dbReference type="ARBA" id="ARBA00001946"/>
    </source>
</evidence>
<keyword evidence="10" id="KW-0067">ATP-binding</keyword>
<dbReference type="SMART" id="SM00341">
    <property type="entry name" value="HRDC"/>
    <property type="match status" value="1"/>
</dbReference>
<dbReference type="NCBIfam" id="TIGR01389">
    <property type="entry name" value="recQ"/>
    <property type="match status" value="1"/>
</dbReference>
<evidence type="ECO:0000256" key="13">
    <source>
        <dbReference type="ARBA" id="ARBA00023204"/>
    </source>
</evidence>